<dbReference type="AlphaFoldDB" id="A0A1I8A3B5"/>
<keyword evidence="2" id="KW-1185">Reference proteome</keyword>
<keyword evidence="1" id="KW-1133">Transmembrane helix</keyword>
<protein>
    <submittedName>
        <fullName evidence="3">B30.2/SPRY domain-containing protein</fullName>
    </submittedName>
</protein>
<dbReference type="WBParaSite" id="L893_g32434.t1">
    <property type="protein sequence ID" value="L893_g32434.t1"/>
    <property type="gene ID" value="L893_g32434"/>
</dbReference>
<keyword evidence="1" id="KW-0472">Membrane</keyword>
<evidence type="ECO:0000256" key="1">
    <source>
        <dbReference type="SAM" id="Phobius"/>
    </source>
</evidence>
<dbReference type="Proteomes" id="UP000095287">
    <property type="component" value="Unplaced"/>
</dbReference>
<sequence>MGDPDYERDEIVTKWMDELTEDDVETIDLQPCRTRLYTILFHLALSFAILGVCAGALIYSFERGEVGQKHQMVENRNASQNFTIFVNEFTATGVHRVTVRHLSDDRYHYNKMTVNTSKTFWYQNNDEKKIAHKVNGDCIAYVYEDFSYWLYLDKKGHPQSCHRNDRIMYGNYVKRLGLAKMYNEHSEMEITQNGRKVFIYGGDPTSVLLEGTDERAFLVRAYADQTSGALLGWDTYFGARNESKIYKTEYWYPNMVPVKPSDNIFDKMPGICGP</sequence>
<feature type="transmembrane region" description="Helical" evidence="1">
    <location>
        <begin position="39"/>
        <end position="61"/>
    </location>
</feature>
<reference evidence="3" key="1">
    <citation type="submission" date="2016-11" db="UniProtKB">
        <authorList>
            <consortium name="WormBaseParasite"/>
        </authorList>
    </citation>
    <scope>IDENTIFICATION</scope>
</reference>
<organism evidence="2 3">
    <name type="scientific">Steinernema glaseri</name>
    <dbReference type="NCBI Taxonomy" id="37863"/>
    <lineage>
        <taxon>Eukaryota</taxon>
        <taxon>Metazoa</taxon>
        <taxon>Ecdysozoa</taxon>
        <taxon>Nematoda</taxon>
        <taxon>Chromadorea</taxon>
        <taxon>Rhabditida</taxon>
        <taxon>Tylenchina</taxon>
        <taxon>Panagrolaimomorpha</taxon>
        <taxon>Strongyloidoidea</taxon>
        <taxon>Steinernematidae</taxon>
        <taxon>Steinernema</taxon>
    </lineage>
</organism>
<evidence type="ECO:0000313" key="2">
    <source>
        <dbReference type="Proteomes" id="UP000095287"/>
    </source>
</evidence>
<accession>A0A1I8A3B5</accession>
<evidence type="ECO:0000313" key="3">
    <source>
        <dbReference type="WBParaSite" id="L893_g32434.t1"/>
    </source>
</evidence>
<name>A0A1I8A3B5_9BILA</name>
<proteinExistence type="predicted"/>
<keyword evidence="1" id="KW-0812">Transmembrane</keyword>